<dbReference type="Proteomes" id="UP001642487">
    <property type="component" value="Chromosome 5"/>
</dbReference>
<dbReference type="Pfam" id="PF09366">
    <property type="entry name" value="DUF1997"/>
    <property type="match status" value="1"/>
</dbReference>
<evidence type="ECO:0000313" key="1">
    <source>
        <dbReference type="EMBL" id="CAK9322683.1"/>
    </source>
</evidence>
<dbReference type="InterPro" id="IPR018971">
    <property type="entry name" value="DUF1997"/>
</dbReference>
<gene>
    <name evidence="1" type="ORF">CITCOLO1_LOCUS14842</name>
</gene>
<name>A0ABP0YQ80_9ROSI</name>
<sequence>MGHNLVAVSFQFPQLIINPNNRSKCYVHQKKKNYSNYMCFAVKNNNSNNNHQSPPIFSLRFSSFHPLSESPQASFDDYIEDEARLLRATFVGKSEKLNQDEWRVEMPSFQLLLVKVSPVADVRLNCRSCSSTQDYPIHIPHHVSKFIDLQLMRWEVKGLGTDLKPQKFTINVNGALYAERTESKSVLTNNLLLNLHNFAAPTPLDFFAQDFFQPLAEKGLKGMMEETMNEFTENLLLDYSKYKKEKQENEVPANYG</sequence>
<proteinExistence type="predicted"/>
<dbReference type="PANTHER" id="PTHR34133:SF8">
    <property type="entry name" value="OS07G0633000 PROTEIN"/>
    <property type="match status" value="1"/>
</dbReference>
<dbReference type="PANTHER" id="PTHR34133">
    <property type="entry name" value="OS07G0633000 PROTEIN"/>
    <property type="match status" value="1"/>
</dbReference>
<dbReference type="EMBL" id="OZ021739">
    <property type="protein sequence ID" value="CAK9322683.1"/>
    <property type="molecule type" value="Genomic_DNA"/>
</dbReference>
<accession>A0ABP0YQ80</accession>
<reference evidence="1 2" key="1">
    <citation type="submission" date="2024-03" db="EMBL/GenBank/DDBJ databases">
        <authorList>
            <person name="Gkanogiannis A."/>
            <person name="Becerra Lopez-Lavalle L."/>
        </authorList>
    </citation>
    <scope>NUCLEOTIDE SEQUENCE [LARGE SCALE GENOMIC DNA]</scope>
</reference>
<protein>
    <recommendedName>
        <fullName evidence="3">DUF1997 family protein</fullName>
    </recommendedName>
</protein>
<keyword evidence="2" id="KW-1185">Reference proteome</keyword>
<evidence type="ECO:0008006" key="3">
    <source>
        <dbReference type="Google" id="ProtNLM"/>
    </source>
</evidence>
<evidence type="ECO:0000313" key="2">
    <source>
        <dbReference type="Proteomes" id="UP001642487"/>
    </source>
</evidence>
<organism evidence="1 2">
    <name type="scientific">Citrullus colocynthis</name>
    <name type="common">colocynth</name>
    <dbReference type="NCBI Taxonomy" id="252529"/>
    <lineage>
        <taxon>Eukaryota</taxon>
        <taxon>Viridiplantae</taxon>
        <taxon>Streptophyta</taxon>
        <taxon>Embryophyta</taxon>
        <taxon>Tracheophyta</taxon>
        <taxon>Spermatophyta</taxon>
        <taxon>Magnoliopsida</taxon>
        <taxon>eudicotyledons</taxon>
        <taxon>Gunneridae</taxon>
        <taxon>Pentapetalae</taxon>
        <taxon>rosids</taxon>
        <taxon>fabids</taxon>
        <taxon>Cucurbitales</taxon>
        <taxon>Cucurbitaceae</taxon>
        <taxon>Benincaseae</taxon>
        <taxon>Citrullus</taxon>
    </lineage>
</organism>